<comment type="similarity">
    <text evidence="1">Belongs to the transferase hexapeptide repeat family.</text>
</comment>
<dbReference type="FunFam" id="2.160.10.10:FF:000025">
    <property type="entry name" value="Hexapeptide-repeat containing-acetyltransferase"/>
    <property type="match status" value="1"/>
</dbReference>
<dbReference type="FunCoup" id="A0A3G9J718">
    <property type="interactions" value="98"/>
</dbReference>
<dbReference type="InterPro" id="IPR001451">
    <property type="entry name" value="Hexapep"/>
</dbReference>
<organism evidence="5 6">
    <name type="scientific">Intestinibaculum porci</name>
    <dbReference type="NCBI Taxonomy" id="2487118"/>
    <lineage>
        <taxon>Bacteria</taxon>
        <taxon>Bacillati</taxon>
        <taxon>Bacillota</taxon>
        <taxon>Erysipelotrichia</taxon>
        <taxon>Erysipelotrichales</taxon>
        <taxon>Erysipelotrichaceae</taxon>
        <taxon>Intestinibaculum</taxon>
    </lineage>
</organism>
<evidence type="ECO:0000256" key="3">
    <source>
        <dbReference type="ARBA" id="ARBA00023315"/>
    </source>
</evidence>
<dbReference type="GO" id="GO:0008374">
    <property type="term" value="F:O-acyltransferase activity"/>
    <property type="evidence" value="ECO:0007669"/>
    <property type="project" value="TreeGrafter"/>
</dbReference>
<evidence type="ECO:0000313" key="6">
    <source>
        <dbReference type="Proteomes" id="UP000268059"/>
    </source>
</evidence>
<keyword evidence="2 5" id="KW-0808">Transferase</keyword>
<dbReference type="Pfam" id="PF00132">
    <property type="entry name" value="Hexapep"/>
    <property type="match status" value="1"/>
</dbReference>
<reference evidence="5 6" key="1">
    <citation type="submission" date="2018-11" db="EMBL/GenBank/DDBJ databases">
        <title>Novel Erysipelotrichaceae bacterium isolated from small intestine of a swine.</title>
        <authorList>
            <person name="Kim J.S."/>
            <person name="Choe H."/>
            <person name="Lee Y.R."/>
            <person name="Kim K.M."/>
            <person name="Park D.S."/>
        </authorList>
    </citation>
    <scope>NUCLEOTIDE SEQUENCE [LARGE SCALE GENOMIC DNA]</scope>
    <source>
        <strain evidence="5 6">SG0102</strain>
    </source>
</reference>
<accession>A0A3G9J718</accession>
<keyword evidence="6" id="KW-1185">Reference proteome</keyword>
<dbReference type="EMBL" id="AP019309">
    <property type="protein sequence ID" value="BBH26496.1"/>
    <property type="molecule type" value="Genomic_DNA"/>
</dbReference>
<dbReference type="InterPro" id="IPR024688">
    <property type="entry name" value="Mac_dom"/>
</dbReference>
<dbReference type="KEGG" id="ebm:SG0102_14300"/>
<proteinExistence type="inferred from homology"/>
<dbReference type="Proteomes" id="UP000268059">
    <property type="component" value="Chromosome"/>
</dbReference>
<sequence>MNSEKEKMRQGEWYDANHDPNILKDRLIAADLCFEVNQIKPSDPRRDEVFKKLFGQEFENLVIMTPFTCDYGKNITFGKDCFVNVNCYFMDGGKITLGDHVFVGPSTGFYTAAHPLDVERRNAGLEKALPITVGDNCWFGANVNVMPGVTIGEGCVIGAGSVVTHDIPPYSLAAGVPCKVMKSLKE</sequence>
<keyword evidence="3" id="KW-0012">Acyltransferase</keyword>
<gene>
    <name evidence="5" type="ORF">SG0102_14300</name>
</gene>
<feature type="domain" description="Maltose/galactoside acetyltransferase" evidence="4">
    <location>
        <begin position="5"/>
        <end position="59"/>
    </location>
</feature>
<evidence type="ECO:0000256" key="2">
    <source>
        <dbReference type="ARBA" id="ARBA00022679"/>
    </source>
</evidence>
<protein>
    <submittedName>
        <fullName evidence="5">Acetyltransferase</fullName>
    </submittedName>
</protein>
<dbReference type="Pfam" id="PF12464">
    <property type="entry name" value="Mac"/>
    <property type="match status" value="1"/>
</dbReference>
<dbReference type="RefSeq" id="WP_125119352.1">
    <property type="nucleotide sequence ID" value="NZ_AP019309.1"/>
</dbReference>
<dbReference type="PANTHER" id="PTHR23416:SF23">
    <property type="entry name" value="ACETYLTRANSFERASE C18B11.09C-RELATED"/>
    <property type="match status" value="1"/>
</dbReference>
<dbReference type="InParanoid" id="A0A3G9J718"/>
<evidence type="ECO:0000313" key="5">
    <source>
        <dbReference type="EMBL" id="BBH26496.1"/>
    </source>
</evidence>
<evidence type="ECO:0000259" key="4">
    <source>
        <dbReference type="SMART" id="SM01266"/>
    </source>
</evidence>
<dbReference type="InterPro" id="IPR051159">
    <property type="entry name" value="Hexapeptide_acetyltransf"/>
</dbReference>
<dbReference type="PANTHER" id="PTHR23416">
    <property type="entry name" value="SIALIC ACID SYNTHASE-RELATED"/>
    <property type="match status" value="1"/>
</dbReference>
<dbReference type="OrthoDB" id="9801697at2"/>
<dbReference type="SUPFAM" id="SSF51161">
    <property type="entry name" value="Trimeric LpxA-like enzymes"/>
    <property type="match status" value="1"/>
</dbReference>
<dbReference type="Gene3D" id="2.160.10.10">
    <property type="entry name" value="Hexapeptide repeat proteins"/>
    <property type="match status" value="1"/>
</dbReference>
<dbReference type="SMART" id="SM01266">
    <property type="entry name" value="Mac"/>
    <property type="match status" value="1"/>
</dbReference>
<dbReference type="GO" id="GO:0016407">
    <property type="term" value="F:acetyltransferase activity"/>
    <property type="evidence" value="ECO:0007669"/>
    <property type="project" value="InterPro"/>
</dbReference>
<dbReference type="AlphaFoldDB" id="A0A3G9J718"/>
<dbReference type="CDD" id="cd03357">
    <property type="entry name" value="LbH_MAT_GAT"/>
    <property type="match status" value="1"/>
</dbReference>
<evidence type="ECO:0000256" key="1">
    <source>
        <dbReference type="ARBA" id="ARBA00007274"/>
    </source>
</evidence>
<name>A0A3G9J718_9FIRM</name>
<dbReference type="InterPro" id="IPR011004">
    <property type="entry name" value="Trimer_LpxA-like_sf"/>
</dbReference>
<dbReference type="GO" id="GO:0005829">
    <property type="term" value="C:cytosol"/>
    <property type="evidence" value="ECO:0007669"/>
    <property type="project" value="TreeGrafter"/>
</dbReference>